<protein>
    <submittedName>
        <fullName evidence="2">Uncharacterized protein</fullName>
    </submittedName>
</protein>
<dbReference type="PANTHER" id="PTHR37999:SF2">
    <property type="entry name" value="MUCIN-17"/>
    <property type="match status" value="1"/>
</dbReference>
<gene>
    <name evidence="2" type="ORF">PECUL_23A059116</name>
</gene>
<dbReference type="AlphaFoldDB" id="A0AAD1WJ95"/>
<evidence type="ECO:0000256" key="1">
    <source>
        <dbReference type="SAM" id="Phobius"/>
    </source>
</evidence>
<reference evidence="2" key="1">
    <citation type="submission" date="2022-03" db="EMBL/GenBank/DDBJ databases">
        <authorList>
            <person name="Alioto T."/>
            <person name="Alioto T."/>
            <person name="Gomez Garrido J."/>
        </authorList>
    </citation>
    <scope>NUCLEOTIDE SEQUENCE</scope>
</reference>
<feature type="transmembrane region" description="Helical" evidence="1">
    <location>
        <begin position="98"/>
        <end position="120"/>
    </location>
</feature>
<keyword evidence="1" id="KW-0812">Transmembrane</keyword>
<keyword evidence="1" id="KW-1133">Transmembrane helix</keyword>
<dbReference type="Proteomes" id="UP001295444">
    <property type="component" value="Chromosome 09"/>
</dbReference>
<accession>A0AAD1WJ95</accession>
<name>A0AAD1WJ95_PELCU</name>
<dbReference type="EMBL" id="OW240920">
    <property type="protein sequence ID" value="CAH2313921.1"/>
    <property type="molecule type" value="Genomic_DNA"/>
</dbReference>
<dbReference type="PANTHER" id="PTHR37999">
    <property type="entry name" value="MUCIN-17"/>
    <property type="match status" value="1"/>
</dbReference>
<keyword evidence="3" id="KW-1185">Reference proteome</keyword>
<evidence type="ECO:0000313" key="3">
    <source>
        <dbReference type="Proteomes" id="UP001295444"/>
    </source>
</evidence>
<dbReference type="InterPro" id="IPR053311">
    <property type="entry name" value="Mucosal_Integrity_Assoc"/>
</dbReference>
<organism evidence="2 3">
    <name type="scientific">Pelobates cultripes</name>
    <name type="common">Western spadefoot toad</name>
    <dbReference type="NCBI Taxonomy" id="61616"/>
    <lineage>
        <taxon>Eukaryota</taxon>
        <taxon>Metazoa</taxon>
        <taxon>Chordata</taxon>
        <taxon>Craniata</taxon>
        <taxon>Vertebrata</taxon>
        <taxon>Euteleostomi</taxon>
        <taxon>Amphibia</taxon>
        <taxon>Batrachia</taxon>
        <taxon>Anura</taxon>
        <taxon>Pelobatoidea</taxon>
        <taxon>Pelobatidae</taxon>
        <taxon>Pelobates</taxon>
    </lineage>
</organism>
<evidence type="ECO:0000313" key="2">
    <source>
        <dbReference type="EMBL" id="CAH2313921.1"/>
    </source>
</evidence>
<keyword evidence="1" id="KW-0472">Membrane</keyword>
<proteinExistence type="predicted"/>
<sequence>MCLNRMNINITKNNVSADIDWCNLLAPNNTREFYFRYGNGTNYTCVTYCTMGVPGRLNCNYGECHVLAKSGPRCLCPDTNEFWYSGESCDSRISRPGVIGGVTAAIVILILIAIITIILCRRRKSKGNQELLTNKNIDFTNPDEMESEWTSGQNITGHPPAEGNKFTPNLQSVDIFKKVQIRRPTLIRTPESSD</sequence>